<sequence>MDIQDWVNSIIRAILCLTGIIGNNWLCITSLPKSNSQLRTNELLFINLGVSNLITNYFVDVFYIIQPGGFLPVGKVYCIIQLFLPKFSETSSILTTIFITLYWHQKLVGSLKRGGAPILMDNLAFIAALLTGSWICAFVLNIPHFFFTFGHNENTTTLQCIEKQQLPGYKVTYTILVNFFPLIGIVYASMQVTITLLQNEKRMRKMNMAVKNEGKTSGDDANGISTVTKSKSKSQGKSGSLMRAAKSV</sequence>
<dbReference type="InterPro" id="IPR017452">
    <property type="entry name" value="GPCR_Rhodpsn_7TM"/>
</dbReference>
<evidence type="ECO:0000256" key="7">
    <source>
        <dbReference type="ARBA" id="ARBA00023224"/>
    </source>
</evidence>
<comment type="caution">
    <text evidence="11">The sequence shown here is derived from an EMBL/GenBank/DDBJ whole genome shotgun (WGS) entry which is preliminary data.</text>
</comment>
<keyword evidence="12" id="KW-1185">Reference proteome</keyword>
<dbReference type="SUPFAM" id="SSF81321">
    <property type="entry name" value="Family A G protein-coupled receptor-like"/>
    <property type="match status" value="1"/>
</dbReference>
<name>A0A8J4UA35_CLAMG</name>
<gene>
    <name evidence="11" type="ORF">DAT39_016399</name>
</gene>
<organism evidence="11 12">
    <name type="scientific">Clarias magur</name>
    <name type="common">Asian catfish</name>
    <name type="synonym">Macropteronotus magur</name>
    <dbReference type="NCBI Taxonomy" id="1594786"/>
    <lineage>
        <taxon>Eukaryota</taxon>
        <taxon>Metazoa</taxon>
        <taxon>Chordata</taxon>
        <taxon>Craniata</taxon>
        <taxon>Vertebrata</taxon>
        <taxon>Euteleostomi</taxon>
        <taxon>Actinopterygii</taxon>
        <taxon>Neopterygii</taxon>
        <taxon>Teleostei</taxon>
        <taxon>Ostariophysi</taxon>
        <taxon>Siluriformes</taxon>
        <taxon>Clariidae</taxon>
        <taxon>Clarias</taxon>
    </lineage>
</organism>
<evidence type="ECO:0000256" key="1">
    <source>
        <dbReference type="ARBA" id="ARBA00004141"/>
    </source>
</evidence>
<evidence type="ECO:0000256" key="9">
    <source>
        <dbReference type="SAM" id="Phobius"/>
    </source>
</evidence>
<evidence type="ECO:0000256" key="2">
    <source>
        <dbReference type="ARBA" id="ARBA00022692"/>
    </source>
</evidence>
<dbReference type="OrthoDB" id="9909512at2759"/>
<reference evidence="11" key="1">
    <citation type="submission" date="2020-07" db="EMBL/GenBank/DDBJ databases">
        <title>Clarias magur genome sequencing, assembly and annotation.</title>
        <authorList>
            <person name="Kushwaha B."/>
            <person name="Kumar R."/>
            <person name="Das P."/>
            <person name="Joshi C.G."/>
            <person name="Kumar D."/>
            <person name="Nagpure N.S."/>
            <person name="Pandey M."/>
            <person name="Agarwal S."/>
            <person name="Srivastava S."/>
            <person name="Singh M."/>
            <person name="Sahoo L."/>
            <person name="Jayasankar P."/>
            <person name="Meher P.K."/>
            <person name="Koringa P.G."/>
            <person name="Iquebal M.A."/>
            <person name="Das S.P."/>
            <person name="Bit A."/>
            <person name="Patnaik S."/>
            <person name="Patel N."/>
            <person name="Shah T.M."/>
            <person name="Hinsu A."/>
            <person name="Jena J.K."/>
        </authorList>
    </citation>
    <scope>NUCLEOTIDE SEQUENCE</scope>
    <source>
        <strain evidence="11">CIFAMagur01</strain>
        <tissue evidence="11">Testis</tissue>
    </source>
</reference>
<feature type="domain" description="G-protein coupled receptors family 1 profile" evidence="10">
    <location>
        <begin position="23"/>
        <end position="248"/>
    </location>
</feature>
<dbReference type="PROSITE" id="PS50262">
    <property type="entry name" value="G_PROTEIN_RECEP_F1_2"/>
    <property type="match status" value="1"/>
</dbReference>
<evidence type="ECO:0000256" key="4">
    <source>
        <dbReference type="ARBA" id="ARBA00023040"/>
    </source>
</evidence>
<dbReference type="CDD" id="cd00637">
    <property type="entry name" value="7tm_classA_rhodopsin-like"/>
    <property type="match status" value="1"/>
</dbReference>
<evidence type="ECO:0000313" key="11">
    <source>
        <dbReference type="EMBL" id="KAF5893904.1"/>
    </source>
</evidence>
<protein>
    <submittedName>
        <fullName evidence="11">Alpha-1A adrenergic receptor-like</fullName>
    </submittedName>
</protein>
<keyword evidence="3 9" id="KW-1133">Transmembrane helix</keyword>
<dbReference type="PANTHER" id="PTHR24238">
    <property type="entry name" value="G-PROTEIN COUPLED RECEPTOR"/>
    <property type="match status" value="1"/>
</dbReference>
<feature type="region of interest" description="Disordered" evidence="8">
    <location>
        <begin position="210"/>
        <end position="248"/>
    </location>
</feature>
<dbReference type="Gene3D" id="1.20.1070.10">
    <property type="entry name" value="Rhodopsin 7-helix transmembrane proteins"/>
    <property type="match status" value="1"/>
</dbReference>
<proteinExistence type="predicted"/>
<keyword evidence="6 11" id="KW-0675">Receptor</keyword>
<evidence type="ECO:0000259" key="10">
    <source>
        <dbReference type="PROSITE" id="PS50262"/>
    </source>
</evidence>
<comment type="subcellular location">
    <subcellularLocation>
        <location evidence="1">Membrane</location>
        <topology evidence="1">Multi-pass membrane protein</topology>
    </subcellularLocation>
</comment>
<feature type="transmembrane region" description="Helical" evidence="9">
    <location>
        <begin position="85"/>
        <end position="103"/>
    </location>
</feature>
<keyword evidence="4" id="KW-0297">G-protein coupled receptor</keyword>
<evidence type="ECO:0000256" key="3">
    <source>
        <dbReference type="ARBA" id="ARBA00022989"/>
    </source>
</evidence>
<evidence type="ECO:0000256" key="8">
    <source>
        <dbReference type="SAM" id="MobiDB-lite"/>
    </source>
</evidence>
<feature type="transmembrane region" description="Helical" evidence="9">
    <location>
        <begin position="175"/>
        <end position="197"/>
    </location>
</feature>
<dbReference type="GO" id="GO:0016020">
    <property type="term" value="C:membrane"/>
    <property type="evidence" value="ECO:0007669"/>
    <property type="project" value="UniProtKB-SubCell"/>
</dbReference>
<feature type="transmembrane region" description="Helical" evidence="9">
    <location>
        <begin position="6"/>
        <end position="31"/>
    </location>
</feature>
<feature type="transmembrane region" description="Helical" evidence="9">
    <location>
        <begin position="43"/>
        <end position="65"/>
    </location>
</feature>
<feature type="non-terminal residue" evidence="11">
    <location>
        <position position="248"/>
    </location>
</feature>
<dbReference type="InterPro" id="IPR000276">
    <property type="entry name" value="GPCR_Rhodpsn"/>
</dbReference>
<accession>A0A8J4UA35</accession>
<keyword evidence="5 9" id="KW-0472">Membrane</keyword>
<keyword evidence="7" id="KW-0807">Transducer</keyword>
<dbReference type="Proteomes" id="UP000727407">
    <property type="component" value="Unassembled WGS sequence"/>
</dbReference>
<dbReference type="Pfam" id="PF00001">
    <property type="entry name" value="7tm_1"/>
    <property type="match status" value="1"/>
</dbReference>
<dbReference type="AlphaFoldDB" id="A0A8J4UA35"/>
<dbReference type="GO" id="GO:0004930">
    <property type="term" value="F:G protein-coupled receptor activity"/>
    <property type="evidence" value="ECO:0007669"/>
    <property type="project" value="UniProtKB-KW"/>
</dbReference>
<feature type="transmembrane region" description="Helical" evidence="9">
    <location>
        <begin position="123"/>
        <end position="146"/>
    </location>
</feature>
<dbReference type="EMBL" id="QNUK01000405">
    <property type="protein sequence ID" value="KAF5893904.1"/>
    <property type="molecule type" value="Genomic_DNA"/>
</dbReference>
<evidence type="ECO:0000256" key="6">
    <source>
        <dbReference type="ARBA" id="ARBA00023170"/>
    </source>
</evidence>
<evidence type="ECO:0000256" key="5">
    <source>
        <dbReference type="ARBA" id="ARBA00023136"/>
    </source>
</evidence>
<evidence type="ECO:0000313" key="12">
    <source>
        <dbReference type="Proteomes" id="UP000727407"/>
    </source>
</evidence>
<keyword evidence="2 9" id="KW-0812">Transmembrane</keyword>